<keyword evidence="1" id="KW-0472">Membrane</keyword>
<feature type="transmembrane region" description="Helical" evidence="1">
    <location>
        <begin position="82"/>
        <end position="100"/>
    </location>
</feature>
<dbReference type="RefSeq" id="WP_090166308.1">
    <property type="nucleotide sequence ID" value="NZ_FOFB01000005.1"/>
</dbReference>
<feature type="transmembrane region" description="Helical" evidence="1">
    <location>
        <begin position="56"/>
        <end position="76"/>
    </location>
</feature>
<feature type="transmembrane region" description="Helical" evidence="1">
    <location>
        <begin position="521"/>
        <end position="540"/>
    </location>
</feature>
<accession>A0A1H9CXG5</accession>
<feature type="transmembrane region" description="Helical" evidence="1">
    <location>
        <begin position="198"/>
        <end position="216"/>
    </location>
</feature>
<gene>
    <name evidence="2" type="ORF">SAMN05444359_10557</name>
</gene>
<keyword evidence="1" id="KW-0812">Transmembrane</keyword>
<organism evidence="2 3">
    <name type="scientific">Neolewinella agarilytica</name>
    <dbReference type="NCBI Taxonomy" id="478744"/>
    <lineage>
        <taxon>Bacteria</taxon>
        <taxon>Pseudomonadati</taxon>
        <taxon>Bacteroidota</taxon>
        <taxon>Saprospiria</taxon>
        <taxon>Saprospirales</taxon>
        <taxon>Lewinellaceae</taxon>
        <taxon>Neolewinella</taxon>
    </lineage>
</organism>
<feature type="transmembrane region" description="Helical" evidence="1">
    <location>
        <begin position="496"/>
        <end position="515"/>
    </location>
</feature>
<dbReference type="OrthoDB" id="2659138at2"/>
<evidence type="ECO:0008006" key="4">
    <source>
        <dbReference type="Google" id="ProtNLM"/>
    </source>
</evidence>
<feature type="transmembrane region" description="Helical" evidence="1">
    <location>
        <begin position="351"/>
        <end position="371"/>
    </location>
</feature>
<evidence type="ECO:0000313" key="3">
    <source>
        <dbReference type="Proteomes" id="UP000199021"/>
    </source>
</evidence>
<evidence type="ECO:0000256" key="1">
    <source>
        <dbReference type="SAM" id="Phobius"/>
    </source>
</evidence>
<dbReference type="EMBL" id="FOFB01000005">
    <property type="protein sequence ID" value="SEQ05900.1"/>
    <property type="molecule type" value="Genomic_DNA"/>
</dbReference>
<feature type="transmembrane region" description="Helical" evidence="1">
    <location>
        <begin position="130"/>
        <end position="155"/>
    </location>
</feature>
<dbReference type="STRING" id="478744.SAMN05444359_10557"/>
<keyword evidence="1" id="KW-1133">Transmembrane helix</keyword>
<name>A0A1H9CXG5_9BACT</name>
<sequence length="559" mass="62589">MNKLFVWLVGLANPLWSRLGADPKAISLILSAKLKMDDRGGFAMGRQQSKKSGMQAFVYLFIAMFGVFLVMIFNLVNDVPTALGFVFSFWMIYIGLMLITEMSENLFDQRDLYVLLSRPINDLTLSLSRILHIGVFASKFGLCLGVPTGIYFLGWVGVWPFFVYLLLSVFTLLITMTGTLVFYLILLRRVAPERVKKIVGYFQIVATFIFFIAYQLPSLVGDISQFKELVLVGEPLGFAFPGLWLGGLYKAMTQLGGGWMTFAQAGIAVVAAVGGLWFYVRQSRGYADRLLALREVGSVTVDDLPASGKKIKGSPIRDRLASWLTAPNLERVSFNFHWNVMLRDLTFKQRTYPAMVYMPVVLVITVFRDAFTGEEAFSVGEGTMLMLLYFVIWIIVIPLGQTKVSDQYRAAWIFEATANPYPHRIKYGQLMAVLGMFFLPTAILVYSVVLAYWGPSYWLDVVLGCGNAILFAMIYNVVDSGHPFSRAKDDSKFSNFGPLLIVSLLAPLFGFGHYYLREIPYALPVSAVIVWGMVIGWMYWMRNAKGAAAGAMEVEGAGW</sequence>
<dbReference type="InParanoid" id="A0A1H9CXG5"/>
<proteinExistence type="predicted"/>
<feature type="transmembrane region" description="Helical" evidence="1">
    <location>
        <begin position="430"/>
        <end position="451"/>
    </location>
</feature>
<feature type="transmembrane region" description="Helical" evidence="1">
    <location>
        <begin position="383"/>
        <end position="400"/>
    </location>
</feature>
<feature type="transmembrane region" description="Helical" evidence="1">
    <location>
        <begin position="161"/>
        <end position="186"/>
    </location>
</feature>
<dbReference type="AlphaFoldDB" id="A0A1H9CXG5"/>
<reference evidence="3" key="1">
    <citation type="submission" date="2016-10" db="EMBL/GenBank/DDBJ databases">
        <authorList>
            <person name="Varghese N."/>
            <person name="Submissions S."/>
        </authorList>
    </citation>
    <scope>NUCLEOTIDE SEQUENCE [LARGE SCALE GENOMIC DNA]</scope>
    <source>
        <strain evidence="3">DSM 24740</strain>
    </source>
</reference>
<feature type="transmembrane region" description="Helical" evidence="1">
    <location>
        <begin position="457"/>
        <end position="475"/>
    </location>
</feature>
<feature type="transmembrane region" description="Helical" evidence="1">
    <location>
        <begin position="259"/>
        <end position="280"/>
    </location>
</feature>
<dbReference type="Proteomes" id="UP000199021">
    <property type="component" value="Unassembled WGS sequence"/>
</dbReference>
<keyword evidence="3" id="KW-1185">Reference proteome</keyword>
<evidence type="ECO:0000313" key="2">
    <source>
        <dbReference type="EMBL" id="SEQ05900.1"/>
    </source>
</evidence>
<protein>
    <recommendedName>
        <fullName evidence="4">ABC-2 type transport system permease protein</fullName>
    </recommendedName>
</protein>